<protein>
    <submittedName>
        <fullName evidence="1">Uncharacterized protein</fullName>
    </submittedName>
</protein>
<evidence type="ECO:0000313" key="2">
    <source>
        <dbReference type="Proteomes" id="UP000285112"/>
    </source>
</evidence>
<organism evidence="1 2">
    <name type="scientific">Amycolatopsis panacis</name>
    <dbReference type="NCBI Taxonomy" id="2340917"/>
    <lineage>
        <taxon>Bacteria</taxon>
        <taxon>Bacillati</taxon>
        <taxon>Actinomycetota</taxon>
        <taxon>Actinomycetes</taxon>
        <taxon>Pseudonocardiales</taxon>
        <taxon>Pseudonocardiaceae</taxon>
        <taxon>Amycolatopsis</taxon>
    </lineage>
</organism>
<comment type="caution">
    <text evidence="1">The sequence shown here is derived from an EMBL/GenBank/DDBJ whole genome shotgun (WGS) entry which is preliminary data.</text>
</comment>
<gene>
    <name evidence="1" type="ORF">D5S19_04370</name>
</gene>
<accession>A0A419I9U5</accession>
<sequence length="112" mass="13309">MTALDDRLRQRREPVPVIRAAEYEWHDFVDRQSHLYRTVQIRGEWTPLLLPWCEEDQRYPLRHDRESVTDRVVRPVPGRTCEVCERRVVTATREALLAQGLIWMGVSRRGEA</sequence>
<dbReference type="RefSeq" id="WP_120022031.1">
    <property type="nucleotide sequence ID" value="NZ_QZFV01000054.1"/>
</dbReference>
<proteinExistence type="predicted"/>
<dbReference type="AlphaFoldDB" id="A0A419I9U5"/>
<reference evidence="1 2" key="1">
    <citation type="submission" date="2018-09" db="EMBL/GenBank/DDBJ databases">
        <title>YIM PH 21725 draft genome.</title>
        <authorList>
            <person name="Miao C."/>
        </authorList>
    </citation>
    <scope>NUCLEOTIDE SEQUENCE [LARGE SCALE GENOMIC DNA]</scope>
    <source>
        <strain evidence="2">YIM PH21725</strain>
    </source>
</reference>
<name>A0A419I9U5_9PSEU</name>
<dbReference type="OrthoDB" id="3634542at2"/>
<dbReference type="Proteomes" id="UP000285112">
    <property type="component" value="Unassembled WGS sequence"/>
</dbReference>
<evidence type="ECO:0000313" key="1">
    <source>
        <dbReference type="EMBL" id="RJQ89684.1"/>
    </source>
</evidence>
<keyword evidence="2" id="KW-1185">Reference proteome</keyword>
<dbReference type="EMBL" id="QZFV01000054">
    <property type="protein sequence ID" value="RJQ89684.1"/>
    <property type="molecule type" value="Genomic_DNA"/>
</dbReference>